<evidence type="ECO:0000259" key="1">
    <source>
        <dbReference type="Pfam" id="PF15998"/>
    </source>
</evidence>
<protein>
    <recommendedName>
        <fullName evidence="1">DUF4773 domain-containing protein</fullName>
    </recommendedName>
</protein>
<keyword evidence="3" id="KW-1185">Reference proteome</keyword>
<organism evidence="2 3">
    <name type="scientific">Hermetia illucens</name>
    <name type="common">Black soldier fly</name>
    <dbReference type="NCBI Taxonomy" id="343691"/>
    <lineage>
        <taxon>Eukaryota</taxon>
        <taxon>Metazoa</taxon>
        <taxon>Ecdysozoa</taxon>
        <taxon>Arthropoda</taxon>
        <taxon>Hexapoda</taxon>
        <taxon>Insecta</taxon>
        <taxon>Pterygota</taxon>
        <taxon>Neoptera</taxon>
        <taxon>Endopterygota</taxon>
        <taxon>Diptera</taxon>
        <taxon>Brachycera</taxon>
        <taxon>Stratiomyomorpha</taxon>
        <taxon>Stratiomyidae</taxon>
        <taxon>Hermetiinae</taxon>
        <taxon>Hermetia</taxon>
    </lineage>
</organism>
<reference evidence="2 3" key="1">
    <citation type="submission" date="2020-11" db="EMBL/GenBank/DDBJ databases">
        <authorList>
            <person name="Wallbank WR R."/>
            <person name="Pardo Diaz C."/>
            <person name="Kozak K."/>
            <person name="Martin S."/>
            <person name="Jiggins C."/>
            <person name="Moest M."/>
            <person name="Warren A I."/>
            <person name="Generalovic N T."/>
            <person name="Byers J.R.P. K."/>
            <person name="Montejo-Kovacevich G."/>
            <person name="Yen C E."/>
        </authorList>
    </citation>
    <scope>NUCLEOTIDE SEQUENCE [LARGE SCALE GENOMIC DNA]</scope>
</reference>
<evidence type="ECO:0000313" key="3">
    <source>
        <dbReference type="Proteomes" id="UP000594454"/>
    </source>
</evidence>
<dbReference type="AlphaFoldDB" id="A0A7R8YTV9"/>
<sequence>MQGNSTKVNATNFQYEGAFCKNRTCAIIVDIFDNKVSFIATVDIEQRKFELHVRVNGLVYATFHWTKPISKCIQFLSIKSLNFCVKIRHVQIALTGFTFCLDAHAYEAYDFMIFHFPCLEI</sequence>
<dbReference type="Proteomes" id="UP000594454">
    <property type="component" value="Chromosome 3"/>
</dbReference>
<name>A0A7R8YTV9_HERIL</name>
<dbReference type="InterPro" id="IPR031941">
    <property type="entry name" value="DUF4773"/>
</dbReference>
<gene>
    <name evidence="2" type="ORF">HERILL_LOCUS7690</name>
</gene>
<evidence type="ECO:0000313" key="2">
    <source>
        <dbReference type="EMBL" id="CAD7084814.1"/>
    </source>
</evidence>
<dbReference type="EMBL" id="LR899011">
    <property type="protein sequence ID" value="CAD7084814.1"/>
    <property type="molecule type" value="Genomic_DNA"/>
</dbReference>
<feature type="domain" description="DUF4773" evidence="1">
    <location>
        <begin position="29"/>
        <end position="121"/>
    </location>
</feature>
<accession>A0A7R8YTV9</accession>
<proteinExistence type="predicted"/>
<dbReference type="InParanoid" id="A0A7R8YTV9"/>
<dbReference type="Pfam" id="PF15998">
    <property type="entry name" value="DUF4773"/>
    <property type="match status" value="1"/>
</dbReference>